<evidence type="ECO:0000256" key="14">
    <source>
        <dbReference type="SAM" id="MobiDB-lite"/>
    </source>
</evidence>
<dbReference type="PANTHER" id="PTHR12428:SF65">
    <property type="entry name" value="CYTOCHROME C OXIDASE ASSEMBLY PROTEIN COX18, MITOCHONDRIAL"/>
    <property type="match status" value="1"/>
</dbReference>
<dbReference type="PRINTS" id="PR00701">
    <property type="entry name" value="60KDINNERMP"/>
</dbReference>
<dbReference type="PRINTS" id="PR01900">
    <property type="entry name" value="YIDCPROTEIN"/>
</dbReference>
<keyword evidence="6 13" id="KW-0812">Transmembrane</keyword>
<evidence type="ECO:0000256" key="4">
    <source>
        <dbReference type="ARBA" id="ARBA00022448"/>
    </source>
</evidence>
<feature type="transmembrane region" description="Helical" evidence="13">
    <location>
        <begin position="396"/>
        <end position="423"/>
    </location>
</feature>
<dbReference type="CDD" id="cd20070">
    <property type="entry name" value="5TM_YidC_Alb3"/>
    <property type="match status" value="1"/>
</dbReference>
<feature type="transmembrane region" description="Helical" evidence="13">
    <location>
        <begin position="529"/>
        <end position="546"/>
    </location>
</feature>
<evidence type="ECO:0000256" key="11">
    <source>
        <dbReference type="ARBA" id="ARBA00033245"/>
    </source>
</evidence>
<dbReference type="OrthoDB" id="9780552at2"/>
<dbReference type="GO" id="GO:0051205">
    <property type="term" value="P:protein insertion into membrane"/>
    <property type="evidence" value="ECO:0007669"/>
    <property type="project" value="TreeGrafter"/>
</dbReference>
<dbReference type="RefSeq" id="WP_121939876.1">
    <property type="nucleotide sequence ID" value="NZ_REFR01000014.1"/>
</dbReference>
<keyword evidence="5 13" id="KW-1003">Cell membrane</keyword>
<dbReference type="NCBIfam" id="TIGR03593">
    <property type="entry name" value="yidC_nterm"/>
    <property type="match status" value="1"/>
</dbReference>
<feature type="domain" description="Membrane insertase YidC N-terminal" evidence="16">
    <location>
        <begin position="101"/>
        <end position="391"/>
    </location>
</feature>
<dbReference type="GO" id="GO:0032977">
    <property type="term" value="F:membrane insertase activity"/>
    <property type="evidence" value="ECO:0007669"/>
    <property type="project" value="InterPro"/>
</dbReference>
<evidence type="ECO:0000256" key="13">
    <source>
        <dbReference type="HAMAP-Rule" id="MF_01810"/>
    </source>
</evidence>
<dbReference type="CDD" id="cd19961">
    <property type="entry name" value="EcYidC-like_peri"/>
    <property type="match status" value="1"/>
</dbReference>
<comment type="subcellular location">
    <subcellularLocation>
        <location evidence="1">Cell inner membrane</location>
        <topology evidence="1">Multi-pass membrane protein</topology>
    </subcellularLocation>
    <subcellularLocation>
        <location evidence="13">Cell membrane</location>
        <topology evidence="13">Multi-pass membrane protein</topology>
    </subcellularLocation>
</comment>
<keyword evidence="18" id="KW-1185">Reference proteome</keyword>
<accession>A0A3M0BZH3</accession>
<comment type="similarity">
    <text evidence="2 13">Belongs to the OXA1/ALB3/YidC family. Type 1 subfamily.</text>
</comment>
<gene>
    <name evidence="13" type="primary">yidC</name>
    <name evidence="17" type="ORF">BXY39_3241</name>
</gene>
<feature type="domain" description="Membrane insertase YidC/Oxa/ALB C-terminal" evidence="15">
    <location>
        <begin position="404"/>
        <end position="601"/>
    </location>
</feature>
<reference evidence="17 18" key="1">
    <citation type="submission" date="2018-10" db="EMBL/GenBank/DDBJ databases">
        <title>Genomic Encyclopedia of Archaeal and Bacterial Type Strains, Phase II (KMG-II): from individual species to whole genera.</title>
        <authorList>
            <person name="Goeker M."/>
        </authorList>
    </citation>
    <scope>NUCLEOTIDE SEQUENCE [LARGE SCALE GENOMIC DNA]</scope>
    <source>
        <strain evidence="17 18">DSM 25217</strain>
    </source>
</reference>
<dbReference type="InterPro" id="IPR028053">
    <property type="entry name" value="Membr_insert_YidC_N"/>
</dbReference>
<evidence type="ECO:0000259" key="15">
    <source>
        <dbReference type="Pfam" id="PF02096"/>
    </source>
</evidence>
<sequence>MGENRNLLVALGLSLLVMLAYDQLYLKPQMEAERLRSEQIAAEEAANPAGTDATLAPQGPAPQGPAASQDLTPRGAAPAAGADTSDTLTANMAANAANAPRIAIKTPALEGSLSLRGAVLDDLVLVNHRVSVEGDADKVRLLARPGSAESHYIRFGWTAQTMTQTTAQATNGAITPLAPAADTLWRADGDTLSPDSPVTLTWDNGAGQTYTMTIAVDDRFLFTVTQTVRNTAATTLTVAPYGLISRRDLPQGFGGDDMYILDIGPIGVFGDSYRHISYEDVREDGFEETGSVSWLGFTDKYWMTALVPDQTTPLAEAHIRHIGGAAPSFRADFVKNWQRVGAGDSVTLTHRVYAGAKIVGVIDDYETKHDITLFDRAIDWGWFYFLTRPIFAGLEFFFGLTGNFGVAILLLTVLIKLALFPLANKSYVSMAHMKKVQPKLKALQERHKDDKARLQQEMMALYQKEKINPLAGCLPIVVQIPVFFALYKVLFVTIEMRHQPFFGWIRDLSAPDPLTPVNLFGLIPWDPPTFIAIGIWPILMGVTMWLQQKLNPAQMDPTQQRIMNLLPIIFTFILANFAAGLVIYWTWNSLLSVAQQWVIMRREEARSGTD</sequence>
<dbReference type="InterPro" id="IPR047196">
    <property type="entry name" value="YidC_ALB_C"/>
</dbReference>
<dbReference type="FunCoup" id="A0A3M0BZH3">
    <property type="interactions" value="292"/>
</dbReference>
<evidence type="ECO:0000256" key="12">
    <source>
        <dbReference type="ARBA" id="ARBA00033342"/>
    </source>
</evidence>
<comment type="caution">
    <text evidence="17">The sequence shown here is derived from an EMBL/GenBank/DDBJ whole genome shotgun (WGS) entry which is preliminary data.</text>
</comment>
<evidence type="ECO:0000256" key="1">
    <source>
        <dbReference type="ARBA" id="ARBA00004429"/>
    </source>
</evidence>
<dbReference type="Proteomes" id="UP000271227">
    <property type="component" value="Unassembled WGS sequence"/>
</dbReference>
<dbReference type="GO" id="GO:0005886">
    <property type="term" value="C:plasma membrane"/>
    <property type="evidence" value="ECO:0007669"/>
    <property type="project" value="UniProtKB-SubCell"/>
</dbReference>
<keyword evidence="8 13" id="KW-1133">Transmembrane helix</keyword>
<dbReference type="InParanoid" id="A0A3M0BZH3"/>
<evidence type="ECO:0000256" key="9">
    <source>
        <dbReference type="ARBA" id="ARBA00023136"/>
    </source>
</evidence>
<feature type="transmembrane region" description="Helical" evidence="13">
    <location>
        <begin position="566"/>
        <end position="587"/>
    </location>
</feature>
<keyword evidence="7 13" id="KW-0653">Protein transport</keyword>
<evidence type="ECO:0000256" key="2">
    <source>
        <dbReference type="ARBA" id="ARBA00010527"/>
    </source>
</evidence>
<evidence type="ECO:0000313" key="17">
    <source>
        <dbReference type="EMBL" id="RMB02888.1"/>
    </source>
</evidence>
<dbReference type="InterPro" id="IPR019998">
    <property type="entry name" value="Membr_insert_YidC"/>
</dbReference>
<proteinExistence type="inferred from homology"/>
<keyword evidence="10 13" id="KW-0143">Chaperone</keyword>
<evidence type="ECO:0000256" key="6">
    <source>
        <dbReference type="ARBA" id="ARBA00022692"/>
    </source>
</evidence>
<evidence type="ECO:0000259" key="16">
    <source>
        <dbReference type="Pfam" id="PF14849"/>
    </source>
</evidence>
<evidence type="ECO:0000256" key="8">
    <source>
        <dbReference type="ARBA" id="ARBA00022989"/>
    </source>
</evidence>
<dbReference type="HAMAP" id="MF_01810">
    <property type="entry name" value="YidC_type1"/>
    <property type="match status" value="1"/>
</dbReference>
<keyword evidence="4 13" id="KW-0813">Transport</keyword>
<evidence type="ECO:0000256" key="3">
    <source>
        <dbReference type="ARBA" id="ARBA00015325"/>
    </source>
</evidence>
<protein>
    <recommendedName>
        <fullName evidence="3 13">Membrane protein insertase YidC</fullName>
    </recommendedName>
    <alternativeName>
        <fullName evidence="12 13">Foldase YidC</fullName>
    </alternativeName>
    <alternativeName>
        <fullName evidence="11 13">Membrane integrase YidC</fullName>
    </alternativeName>
    <alternativeName>
        <fullName evidence="13">Membrane protein YidC</fullName>
    </alternativeName>
</protein>
<evidence type="ECO:0000256" key="10">
    <source>
        <dbReference type="ARBA" id="ARBA00023186"/>
    </source>
</evidence>
<comment type="function">
    <text evidence="13">Required for the insertion and/or proper folding and/or complex formation of integral membrane proteins into the membrane. Involved in integration of membrane proteins that insert both dependently and independently of the Sec translocase complex, as well as at least some lipoproteins. Aids folding of multispanning membrane proteins.</text>
</comment>
<dbReference type="NCBIfam" id="TIGR03592">
    <property type="entry name" value="yidC_oxa1_cterm"/>
    <property type="match status" value="1"/>
</dbReference>
<dbReference type="InterPro" id="IPR038221">
    <property type="entry name" value="YidC_periplasmic_sf"/>
</dbReference>
<dbReference type="PANTHER" id="PTHR12428">
    <property type="entry name" value="OXA1"/>
    <property type="match status" value="1"/>
</dbReference>
<name>A0A3M0BZH3_9PROT</name>
<dbReference type="Pfam" id="PF14849">
    <property type="entry name" value="YidC_periplas"/>
    <property type="match status" value="1"/>
</dbReference>
<evidence type="ECO:0000313" key="18">
    <source>
        <dbReference type="Proteomes" id="UP000271227"/>
    </source>
</evidence>
<dbReference type="Gene3D" id="2.70.98.90">
    <property type="match status" value="1"/>
</dbReference>
<evidence type="ECO:0000256" key="7">
    <source>
        <dbReference type="ARBA" id="ARBA00022927"/>
    </source>
</evidence>
<organism evidence="17 18">
    <name type="scientific">Eilatimonas milleporae</name>
    <dbReference type="NCBI Taxonomy" id="911205"/>
    <lineage>
        <taxon>Bacteria</taxon>
        <taxon>Pseudomonadati</taxon>
        <taxon>Pseudomonadota</taxon>
        <taxon>Alphaproteobacteria</taxon>
        <taxon>Kordiimonadales</taxon>
        <taxon>Kordiimonadaceae</taxon>
        <taxon>Eilatimonas</taxon>
    </lineage>
</organism>
<keyword evidence="9 13" id="KW-0472">Membrane</keyword>
<feature type="transmembrane region" description="Helical" evidence="13">
    <location>
        <begin position="467"/>
        <end position="487"/>
    </location>
</feature>
<dbReference type="EMBL" id="REFR01000014">
    <property type="protein sequence ID" value="RMB02888.1"/>
    <property type="molecule type" value="Genomic_DNA"/>
</dbReference>
<dbReference type="InterPro" id="IPR028055">
    <property type="entry name" value="YidC/Oxa/ALB_C"/>
</dbReference>
<dbReference type="AlphaFoldDB" id="A0A3M0BZH3"/>
<feature type="region of interest" description="Disordered" evidence="14">
    <location>
        <begin position="44"/>
        <end position="83"/>
    </location>
</feature>
<dbReference type="InterPro" id="IPR001708">
    <property type="entry name" value="YidC/ALB3/OXA1/COX18"/>
</dbReference>
<dbReference type="GO" id="GO:0015031">
    <property type="term" value="P:protein transport"/>
    <property type="evidence" value="ECO:0007669"/>
    <property type="project" value="UniProtKB-KW"/>
</dbReference>
<dbReference type="Pfam" id="PF02096">
    <property type="entry name" value="60KD_IMP"/>
    <property type="match status" value="1"/>
</dbReference>
<comment type="subunit">
    <text evidence="13">Interacts with the Sec translocase complex via SecD. Specifically interacts with transmembrane segments of nascent integral membrane proteins during membrane integration.</text>
</comment>
<evidence type="ECO:0000256" key="5">
    <source>
        <dbReference type="ARBA" id="ARBA00022475"/>
    </source>
</evidence>
<dbReference type="NCBIfam" id="NF002353">
    <property type="entry name" value="PRK01318.1-4"/>
    <property type="match status" value="1"/>
</dbReference>